<keyword evidence="2" id="KW-1185">Reference proteome</keyword>
<dbReference type="PANTHER" id="PTHR43162">
    <property type="match status" value="1"/>
</dbReference>
<comment type="caution">
    <text evidence="1">The sequence shown here is derived from an EMBL/GenBank/DDBJ whole genome shotgun (WGS) entry which is preliminary data.</text>
</comment>
<dbReference type="SUPFAM" id="SSF51735">
    <property type="entry name" value="NAD(P)-binding Rossmann-fold domains"/>
    <property type="match status" value="1"/>
</dbReference>
<dbReference type="Gene3D" id="3.90.25.10">
    <property type="entry name" value="UDP-galactose 4-epimerase, domain 1"/>
    <property type="match status" value="1"/>
</dbReference>
<gene>
    <name evidence="1" type="ORF">QBC38DRAFT_492213</name>
</gene>
<evidence type="ECO:0000313" key="2">
    <source>
        <dbReference type="Proteomes" id="UP001301958"/>
    </source>
</evidence>
<sequence>MQITIIPASTRVGTDTIRYLLASPESPTVIGYYRKLSKVPEEFSSNPNFIAKQGDVEDASSLDFSSSDAVLSITPIWHDGRDVVEVAKQVSHNVRDRLVETGTSVKKLVILSSLGAQYTEGTGAIATNHAAEQILGSTPNIPQILIVRPVYFMENWITALETLNSDPPFFYSTFTPSTLRIPHIAIKDIALSLSRNLLSTTPLPGPSPHALELHGPTYSVEDVQAVFSKVLGKEVRVEEIPKEAVEGFYKAVFSEGDVAKYYADMNNAILEGGKLHENPEPTGDVRLEGETGLEEVVRGWFGV</sequence>
<dbReference type="InterPro" id="IPR036291">
    <property type="entry name" value="NAD(P)-bd_dom_sf"/>
</dbReference>
<organism evidence="1 2">
    <name type="scientific">Podospora fimiseda</name>
    <dbReference type="NCBI Taxonomy" id="252190"/>
    <lineage>
        <taxon>Eukaryota</taxon>
        <taxon>Fungi</taxon>
        <taxon>Dikarya</taxon>
        <taxon>Ascomycota</taxon>
        <taxon>Pezizomycotina</taxon>
        <taxon>Sordariomycetes</taxon>
        <taxon>Sordariomycetidae</taxon>
        <taxon>Sordariales</taxon>
        <taxon>Podosporaceae</taxon>
        <taxon>Podospora</taxon>
    </lineage>
</organism>
<dbReference type="AlphaFoldDB" id="A0AAN6YMB2"/>
<dbReference type="InterPro" id="IPR051604">
    <property type="entry name" value="Ergot_Alk_Oxidoreductase"/>
</dbReference>
<name>A0AAN6YMB2_9PEZI</name>
<dbReference type="PANTHER" id="PTHR43162:SF1">
    <property type="entry name" value="PRESTALK A DIFFERENTIATION PROTEIN A"/>
    <property type="match status" value="1"/>
</dbReference>
<dbReference type="Proteomes" id="UP001301958">
    <property type="component" value="Unassembled WGS sequence"/>
</dbReference>
<evidence type="ECO:0000313" key="1">
    <source>
        <dbReference type="EMBL" id="KAK4221366.1"/>
    </source>
</evidence>
<accession>A0AAN6YMB2</accession>
<protein>
    <recommendedName>
        <fullName evidence="3">NAD(P)-binding domain-containing protein</fullName>
    </recommendedName>
</protein>
<evidence type="ECO:0008006" key="3">
    <source>
        <dbReference type="Google" id="ProtNLM"/>
    </source>
</evidence>
<reference evidence="1" key="2">
    <citation type="submission" date="2023-05" db="EMBL/GenBank/DDBJ databases">
        <authorList>
            <consortium name="Lawrence Berkeley National Laboratory"/>
            <person name="Steindorff A."/>
            <person name="Hensen N."/>
            <person name="Bonometti L."/>
            <person name="Westerberg I."/>
            <person name="Brannstrom I.O."/>
            <person name="Guillou S."/>
            <person name="Cros-Aarteil S."/>
            <person name="Calhoun S."/>
            <person name="Haridas S."/>
            <person name="Kuo A."/>
            <person name="Mondo S."/>
            <person name="Pangilinan J."/>
            <person name="Riley R."/>
            <person name="Labutti K."/>
            <person name="Andreopoulos B."/>
            <person name="Lipzen A."/>
            <person name="Chen C."/>
            <person name="Yanf M."/>
            <person name="Daum C."/>
            <person name="Ng V."/>
            <person name="Clum A."/>
            <person name="Ohm R."/>
            <person name="Martin F."/>
            <person name="Silar P."/>
            <person name="Natvig D."/>
            <person name="Lalanne C."/>
            <person name="Gautier V."/>
            <person name="Ament-Velasquez S.L."/>
            <person name="Kruys A."/>
            <person name="Hutchinson M.I."/>
            <person name="Powell A.J."/>
            <person name="Barry K."/>
            <person name="Miller A.N."/>
            <person name="Grigoriev I.V."/>
            <person name="Debuchy R."/>
            <person name="Gladieux P."/>
            <person name="Thoren M.H."/>
            <person name="Johannesson H."/>
        </authorList>
    </citation>
    <scope>NUCLEOTIDE SEQUENCE</scope>
    <source>
        <strain evidence="1">CBS 990.96</strain>
    </source>
</reference>
<reference evidence="1" key="1">
    <citation type="journal article" date="2023" name="Mol. Phylogenet. Evol.">
        <title>Genome-scale phylogeny and comparative genomics of the fungal order Sordariales.</title>
        <authorList>
            <person name="Hensen N."/>
            <person name="Bonometti L."/>
            <person name="Westerberg I."/>
            <person name="Brannstrom I.O."/>
            <person name="Guillou S."/>
            <person name="Cros-Aarteil S."/>
            <person name="Calhoun S."/>
            <person name="Haridas S."/>
            <person name="Kuo A."/>
            <person name="Mondo S."/>
            <person name="Pangilinan J."/>
            <person name="Riley R."/>
            <person name="LaButti K."/>
            <person name="Andreopoulos B."/>
            <person name="Lipzen A."/>
            <person name="Chen C."/>
            <person name="Yan M."/>
            <person name="Daum C."/>
            <person name="Ng V."/>
            <person name="Clum A."/>
            <person name="Steindorff A."/>
            <person name="Ohm R.A."/>
            <person name="Martin F."/>
            <person name="Silar P."/>
            <person name="Natvig D.O."/>
            <person name="Lalanne C."/>
            <person name="Gautier V."/>
            <person name="Ament-Velasquez S.L."/>
            <person name="Kruys A."/>
            <person name="Hutchinson M.I."/>
            <person name="Powell A.J."/>
            <person name="Barry K."/>
            <person name="Miller A.N."/>
            <person name="Grigoriev I.V."/>
            <person name="Debuchy R."/>
            <person name="Gladieux P."/>
            <person name="Hiltunen Thoren M."/>
            <person name="Johannesson H."/>
        </authorList>
    </citation>
    <scope>NUCLEOTIDE SEQUENCE</scope>
    <source>
        <strain evidence="1">CBS 990.96</strain>
    </source>
</reference>
<dbReference type="EMBL" id="MU865555">
    <property type="protein sequence ID" value="KAK4221366.1"/>
    <property type="molecule type" value="Genomic_DNA"/>
</dbReference>
<proteinExistence type="predicted"/>
<dbReference type="Gene3D" id="3.40.50.720">
    <property type="entry name" value="NAD(P)-binding Rossmann-like Domain"/>
    <property type="match status" value="1"/>
</dbReference>